<organism evidence="2 3">
    <name type="scientific">Paxillus rubicundulus Ve08.2h10</name>
    <dbReference type="NCBI Taxonomy" id="930991"/>
    <lineage>
        <taxon>Eukaryota</taxon>
        <taxon>Fungi</taxon>
        <taxon>Dikarya</taxon>
        <taxon>Basidiomycota</taxon>
        <taxon>Agaricomycotina</taxon>
        <taxon>Agaricomycetes</taxon>
        <taxon>Agaricomycetidae</taxon>
        <taxon>Boletales</taxon>
        <taxon>Paxilineae</taxon>
        <taxon>Paxillaceae</taxon>
        <taxon>Paxillus</taxon>
    </lineage>
</organism>
<reference evidence="3" key="2">
    <citation type="submission" date="2015-01" db="EMBL/GenBank/DDBJ databases">
        <title>Evolutionary Origins and Diversification of the Mycorrhizal Mutualists.</title>
        <authorList>
            <consortium name="DOE Joint Genome Institute"/>
            <consortium name="Mycorrhizal Genomics Consortium"/>
            <person name="Kohler A."/>
            <person name="Kuo A."/>
            <person name="Nagy L.G."/>
            <person name="Floudas D."/>
            <person name="Copeland A."/>
            <person name="Barry K.W."/>
            <person name="Cichocki N."/>
            <person name="Veneault-Fourrey C."/>
            <person name="LaButti K."/>
            <person name="Lindquist E.A."/>
            <person name="Lipzen A."/>
            <person name="Lundell T."/>
            <person name="Morin E."/>
            <person name="Murat C."/>
            <person name="Riley R."/>
            <person name="Ohm R."/>
            <person name="Sun H."/>
            <person name="Tunlid A."/>
            <person name="Henrissat B."/>
            <person name="Grigoriev I.V."/>
            <person name="Hibbett D.S."/>
            <person name="Martin F."/>
        </authorList>
    </citation>
    <scope>NUCLEOTIDE SEQUENCE [LARGE SCALE GENOMIC DNA]</scope>
    <source>
        <strain evidence="3">Ve08.2h10</strain>
    </source>
</reference>
<name>A0A0D0DLG4_9AGAM</name>
<feature type="signal peptide" evidence="1">
    <location>
        <begin position="1"/>
        <end position="27"/>
    </location>
</feature>
<proteinExistence type="predicted"/>
<gene>
    <name evidence="2" type="ORF">PAXRUDRAFT_822782</name>
</gene>
<dbReference type="AlphaFoldDB" id="A0A0D0DLG4"/>
<evidence type="ECO:0000313" key="3">
    <source>
        <dbReference type="Proteomes" id="UP000054538"/>
    </source>
</evidence>
<keyword evidence="1" id="KW-0732">Signal</keyword>
<keyword evidence="3" id="KW-1185">Reference proteome</keyword>
<sequence length="95" mass="10409">MITACSWFLELLSLQLRWLGIFQGRLGQQESKVDDKGGHTQSPVTRVNFMVGAVAMNSMVQIGAGTVFSVARRADLPWCRLCSVLLACSHNPLTS</sequence>
<reference evidence="2 3" key="1">
    <citation type="submission" date="2014-04" db="EMBL/GenBank/DDBJ databases">
        <authorList>
            <consortium name="DOE Joint Genome Institute"/>
            <person name="Kuo A."/>
            <person name="Kohler A."/>
            <person name="Jargeat P."/>
            <person name="Nagy L.G."/>
            <person name="Floudas D."/>
            <person name="Copeland A."/>
            <person name="Barry K.W."/>
            <person name="Cichocki N."/>
            <person name="Veneault-Fourrey C."/>
            <person name="LaButti K."/>
            <person name="Lindquist E.A."/>
            <person name="Lipzen A."/>
            <person name="Lundell T."/>
            <person name="Morin E."/>
            <person name="Murat C."/>
            <person name="Sun H."/>
            <person name="Tunlid A."/>
            <person name="Henrissat B."/>
            <person name="Grigoriev I.V."/>
            <person name="Hibbett D.S."/>
            <person name="Martin F."/>
            <person name="Nordberg H.P."/>
            <person name="Cantor M.N."/>
            <person name="Hua S.X."/>
        </authorList>
    </citation>
    <scope>NUCLEOTIDE SEQUENCE [LARGE SCALE GENOMIC DNA]</scope>
    <source>
        <strain evidence="2 3">Ve08.2h10</strain>
    </source>
</reference>
<evidence type="ECO:0000256" key="1">
    <source>
        <dbReference type="SAM" id="SignalP"/>
    </source>
</evidence>
<dbReference type="InParanoid" id="A0A0D0DLG4"/>
<feature type="chain" id="PRO_5002209055" evidence="1">
    <location>
        <begin position="28"/>
        <end position="95"/>
    </location>
</feature>
<dbReference type="EMBL" id="KN824860">
    <property type="protein sequence ID" value="KIK99427.1"/>
    <property type="molecule type" value="Genomic_DNA"/>
</dbReference>
<evidence type="ECO:0000313" key="2">
    <source>
        <dbReference type="EMBL" id="KIK99427.1"/>
    </source>
</evidence>
<accession>A0A0D0DLG4</accession>
<dbReference type="Proteomes" id="UP000054538">
    <property type="component" value="Unassembled WGS sequence"/>
</dbReference>
<protein>
    <submittedName>
        <fullName evidence="2">Uncharacterized protein</fullName>
    </submittedName>
</protein>
<dbReference type="HOGENOM" id="CLU_2373415_0_0_1"/>